<comment type="caution">
    <text evidence="1">The sequence shown here is derived from an EMBL/GenBank/DDBJ whole genome shotgun (WGS) entry which is preliminary data.</text>
</comment>
<dbReference type="PATRIC" id="fig|47770.28.peg.27"/>
<accession>A0A109DGF5</accession>
<dbReference type="Pfam" id="PF24727">
    <property type="entry name" value="DUF7679"/>
    <property type="match status" value="1"/>
</dbReference>
<dbReference type="EMBL" id="LJGP01000001">
    <property type="protein sequence ID" value="KWU04943.1"/>
    <property type="molecule type" value="Genomic_DNA"/>
</dbReference>
<evidence type="ECO:0000313" key="1">
    <source>
        <dbReference type="EMBL" id="KWU04943.1"/>
    </source>
</evidence>
<name>A0A109DGF5_9LACO</name>
<dbReference type="AlphaFoldDB" id="A0A109DGF5"/>
<gene>
    <name evidence="1" type="ORF">AEL95_00115</name>
</gene>
<organism evidence="1 2">
    <name type="scientific">Lactobacillus crispatus</name>
    <dbReference type="NCBI Taxonomy" id="47770"/>
    <lineage>
        <taxon>Bacteria</taxon>
        <taxon>Bacillati</taxon>
        <taxon>Bacillota</taxon>
        <taxon>Bacilli</taxon>
        <taxon>Lactobacillales</taxon>
        <taxon>Lactobacillaceae</taxon>
        <taxon>Lactobacillus</taxon>
    </lineage>
</organism>
<sequence>MAKRHQYLWCLVELPNGKREWYCISKVLRKALLWEKNYLHNRYWRNTLIGSYLNVARTRYHHDRAIITVGRVIRVKILYYPTRDWHWTRNQFIAAGQLDNFATAYNYMKHNYAWYNKLLIHHALRHWRRISASKHCNKF</sequence>
<dbReference type="RefSeq" id="WP_060461567.1">
    <property type="nucleotide sequence ID" value="NZ_AP025162.1"/>
</dbReference>
<evidence type="ECO:0000313" key="2">
    <source>
        <dbReference type="Proteomes" id="UP000067598"/>
    </source>
</evidence>
<dbReference type="Proteomes" id="UP000067598">
    <property type="component" value="Unassembled WGS sequence"/>
</dbReference>
<reference evidence="1 2" key="1">
    <citation type="journal article" date="2016" name="Microbiology (Mosc.)">
        <title>Comparison of Lactobacillus crispatus isolates from Lactobacillus-dominated vaginal microbiomes with isolates from microbiomes containing bacterial vaginosis-associated bacteria.</title>
        <authorList>
            <person name="Abdelmaksoud A.A."/>
            <person name="Koparde V.N."/>
            <person name="Sheth N.U."/>
            <person name="Serrano M.G."/>
            <person name="Glascock A.L."/>
            <person name="Fettweis J.M."/>
            <person name="Strauss Iii J.F."/>
            <person name="Buck G.A."/>
            <person name="Jefferson K.K."/>
        </authorList>
    </citation>
    <scope>NUCLEOTIDE SEQUENCE [LARGE SCALE GENOMIC DNA]</scope>
    <source>
        <strain evidence="1 2">VMC3</strain>
    </source>
</reference>
<dbReference type="InterPro" id="IPR056096">
    <property type="entry name" value="DUF7679"/>
</dbReference>
<protein>
    <submittedName>
        <fullName evidence="1">Uncharacterized protein</fullName>
    </submittedName>
</protein>
<proteinExistence type="predicted"/>